<dbReference type="Pfam" id="PF19952">
    <property type="entry name" value="DUF6414"/>
    <property type="match status" value="1"/>
</dbReference>
<gene>
    <name evidence="2" type="ORF">CNEO2_1210002</name>
    <name evidence="1" type="ORF">CNEO_44037</name>
    <name evidence="4" type="ORF">CNEONATNEC25_01510</name>
    <name evidence="3" type="ORF">CQ394_01985</name>
</gene>
<accession>A0A2A7MFP2</accession>
<dbReference type="OrthoDB" id="1904240at2"/>
<sequence>MNNPFDVLVYLDEILVKNLSSLVLTGFIETVTLTQSFDNTLSAGMQEGHRSENTSQDSITRIEREGFKDKNKLDSNNDFEHYHYDRALDARRCVREEKKVQTTFTTFVLNRNLIDYFNENEKLHKKNEDDIENDNIEVGDIIELEGTITNNSLVSYVDTLINLMDVFGCDYLDTLTKDCSCNLTFTRFYKMLTYLQKVLCCNNTQDVIMKSGNGTVILTVSTDNFMNNKCSVFDKINCHCKIVGKVVKTCSEDCDSISLLRKTGQEEFYEKFFEKSQCLIKCLEDNDIFVPQCPNLRMEKCAIQVMPINIYM</sequence>
<dbReference type="Proteomes" id="UP000431451">
    <property type="component" value="Unassembled WGS sequence"/>
</dbReference>
<reference evidence="1" key="3">
    <citation type="submission" date="2021-10" db="EMBL/GenBank/DDBJ databases">
        <authorList>
            <person name="Mesa V."/>
        </authorList>
    </citation>
    <scope>NUCLEOTIDE SEQUENCE</scope>
    <source>
        <strain evidence="1">CC3_PB</strain>
    </source>
</reference>
<dbReference type="EMBL" id="UWJD01000001">
    <property type="protein sequence ID" value="VCT83912.1"/>
    <property type="molecule type" value="Genomic_DNA"/>
</dbReference>
<reference evidence="4 6" key="2">
    <citation type="submission" date="2018-06" db="EMBL/GenBank/DDBJ databases">
        <authorList>
            <consortium name="IHU Genomes"/>
        </authorList>
    </citation>
    <scope>NUCLEOTIDE SEQUENCE [LARGE SCALE GENOMIC DNA]</scope>
    <source>
        <strain evidence="4 6">NEC25</strain>
    </source>
</reference>
<reference evidence="2" key="4">
    <citation type="submission" date="2022-10" db="EMBL/GenBank/DDBJ databases">
        <authorList>
            <person name="Aires J."/>
            <person name="Mesa V."/>
        </authorList>
    </citation>
    <scope>NUCLEOTIDE SEQUENCE</scope>
    <source>
        <strain evidence="2">Clostridium neonatale JD116</strain>
    </source>
</reference>
<dbReference type="EMBL" id="PDCJ01000001">
    <property type="protein sequence ID" value="PEG30515.1"/>
    <property type="molecule type" value="Genomic_DNA"/>
</dbReference>
<dbReference type="Proteomes" id="UP000220840">
    <property type="component" value="Unassembled WGS sequence"/>
</dbReference>
<dbReference type="STRING" id="137838.GCA_001458595_01846"/>
<organism evidence="3 5">
    <name type="scientific">Clostridium neonatale</name>
    <dbReference type="NCBI Taxonomy" id="137838"/>
    <lineage>
        <taxon>Bacteria</taxon>
        <taxon>Bacillati</taxon>
        <taxon>Bacillota</taxon>
        <taxon>Clostridia</taxon>
        <taxon>Eubacteriales</taxon>
        <taxon>Clostridiaceae</taxon>
        <taxon>Clostridium</taxon>
    </lineage>
</organism>
<dbReference type="Proteomes" id="UP001189143">
    <property type="component" value="Unassembled WGS sequence"/>
</dbReference>
<keyword evidence="5" id="KW-1185">Reference proteome</keyword>
<evidence type="ECO:0000313" key="3">
    <source>
        <dbReference type="EMBL" id="PEG30515.1"/>
    </source>
</evidence>
<dbReference type="EMBL" id="CAKJVE010000004">
    <property type="protein sequence ID" value="CAG9709186.1"/>
    <property type="molecule type" value="Genomic_DNA"/>
</dbReference>
<dbReference type="EMBL" id="CAMTCP010000024">
    <property type="protein sequence ID" value="CAI3541061.1"/>
    <property type="molecule type" value="Genomic_DNA"/>
</dbReference>
<dbReference type="Proteomes" id="UP000789738">
    <property type="component" value="Unassembled WGS sequence"/>
</dbReference>
<evidence type="ECO:0000313" key="5">
    <source>
        <dbReference type="Proteomes" id="UP000220840"/>
    </source>
</evidence>
<name>A0A2A7MFP2_9CLOT</name>
<reference evidence="3 5" key="1">
    <citation type="submission" date="2017-10" db="EMBL/GenBank/DDBJ databases">
        <title>Effective Description of Clostridium neonatale sp. nov. linked to necrotizing enterocolitis in neonates and a clarification of species assignable to the genus Clostridium (Prazmowski 1880) emend. Lawson and Rainey 2016.</title>
        <authorList>
            <person name="Bernard K."/>
            <person name="Burdz T."/>
            <person name="Wiebe D."/>
            <person name="Balcewich B."/>
            <person name="Alfa M."/>
            <person name="Bernier A.-M."/>
        </authorList>
    </citation>
    <scope>NUCLEOTIDE SEQUENCE [LARGE SCALE GENOMIC DNA]</scope>
    <source>
        <strain evidence="3 5">LCDC99A005</strain>
    </source>
</reference>
<protein>
    <submittedName>
        <fullName evidence="3">Uncharacterized protein</fullName>
    </submittedName>
</protein>
<evidence type="ECO:0000313" key="4">
    <source>
        <dbReference type="EMBL" id="VCT83912.1"/>
    </source>
</evidence>
<proteinExistence type="predicted"/>
<dbReference type="RefSeq" id="WP_058294688.1">
    <property type="nucleotide sequence ID" value="NZ_CAKJVE010000004.1"/>
</dbReference>
<evidence type="ECO:0000313" key="1">
    <source>
        <dbReference type="EMBL" id="CAG9709186.1"/>
    </source>
</evidence>
<dbReference type="AlphaFoldDB" id="A0A2A7MFP2"/>
<dbReference type="InterPro" id="IPR045633">
    <property type="entry name" value="DUF6414"/>
</dbReference>
<evidence type="ECO:0000313" key="6">
    <source>
        <dbReference type="Proteomes" id="UP000431451"/>
    </source>
</evidence>
<evidence type="ECO:0000313" key="2">
    <source>
        <dbReference type="EMBL" id="CAI3541061.1"/>
    </source>
</evidence>